<dbReference type="InterPro" id="IPR002156">
    <property type="entry name" value="RNaseH_domain"/>
</dbReference>
<dbReference type="CDD" id="cd06222">
    <property type="entry name" value="RNase_H_like"/>
    <property type="match status" value="1"/>
</dbReference>
<dbReference type="Pfam" id="PF03372">
    <property type="entry name" value="Exo_endo_phos"/>
    <property type="match status" value="1"/>
</dbReference>
<dbReference type="InterPro" id="IPR036691">
    <property type="entry name" value="Endo/exonu/phosph_ase_sf"/>
</dbReference>
<protein>
    <submittedName>
        <fullName evidence="2">Ribonuclease H protein</fullName>
    </submittedName>
</protein>
<dbReference type="InterPro" id="IPR000477">
    <property type="entry name" value="RT_dom"/>
</dbReference>
<keyword evidence="3" id="KW-1185">Reference proteome</keyword>
<dbReference type="PROSITE" id="PS50878">
    <property type="entry name" value="RT_POL"/>
    <property type="match status" value="1"/>
</dbReference>
<dbReference type="InterPro" id="IPR026960">
    <property type="entry name" value="RVT-Znf"/>
</dbReference>
<dbReference type="InterPro" id="IPR005135">
    <property type="entry name" value="Endo/exonuclease/phosphatase"/>
</dbReference>
<dbReference type="InterPro" id="IPR044730">
    <property type="entry name" value="RNase_H-like_dom_plant"/>
</dbReference>
<proteinExistence type="predicted"/>
<dbReference type="Gene3D" id="3.30.420.10">
    <property type="entry name" value="Ribonuclease H-like superfamily/Ribonuclease H"/>
    <property type="match status" value="1"/>
</dbReference>
<dbReference type="SUPFAM" id="SSF53098">
    <property type="entry name" value="Ribonuclease H-like"/>
    <property type="match status" value="1"/>
</dbReference>
<evidence type="ECO:0000313" key="2">
    <source>
        <dbReference type="EMBL" id="PKU77540.1"/>
    </source>
</evidence>
<dbReference type="SUPFAM" id="SSF56219">
    <property type="entry name" value="DNase I-like"/>
    <property type="match status" value="1"/>
</dbReference>
<dbReference type="CDD" id="cd01650">
    <property type="entry name" value="RT_nLTR_like"/>
    <property type="match status" value="1"/>
</dbReference>
<dbReference type="PANTHER" id="PTHR33116">
    <property type="entry name" value="REVERSE TRANSCRIPTASE ZINC-BINDING DOMAIN-CONTAINING PROTEIN-RELATED-RELATED"/>
    <property type="match status" value="1"/>
</dbReference>
<evidence type="ECO:0000259" key="1">
    <source>
        <dbReference type="PROSITE" id="PS50878"/>
    </source>
</evidence>
<dbReference type="Proteomes" id="UP000233837">
    <property type="component" value="Unassembled WGS sequence"/>
</dbReference>
<sequence length="1358" mass="154191">MWNCRGVRKKNTGHFLRHLIASNEVLLIGLVETKVETFDRADVDRLVGRGWEFFHHPAVGKSGGLLLLWRGELVKFSVEVVTEQCVGGRMVLPSLQQWNVLLIYANKDLHVRRTLWETIDSVMAPNVPTIVGGDFNCCLSQDEKKGGKRFTFSAGAQEMVDALARNDLHDLGFTGPKFTWSNNKDAASRIWVRLDRILINSEGLGAAPLAVVKHLPRLASDHCPLLLGLGTSAGALSFKWLRFEDVWMSYPASWKIVHQAWTRSDYGPPAEVANRKCSRTLRALFYWSRSRVRELSKQKDDLEGRIQALQLLDCSAEGLSVEQETELRMVVGEFSETLARLATWWRQRAKVRWIEEGDANSHFFHSMASARRRSNRVNEVKLSDGASTADPAIIHNEFWEFFSRKWRARDIGVDNWPEFGPEEVLSQQARDILDADVTEEEITKAVFSMGNNRAPGMDGITSSFLKFYWSIIKYDVCIAIKDFFITNHMCETWKDTLVILLPKNMAANTPALFRPISLCQTFYKIVAKILVFRLKPFLNGIIGEEQGVFVPGRSISGHGLLAQEVLCKFQHSTKKDGLMAIKVDMEQAYDCMAWDTLRRVMEAMGFSGKFITWIMHCTTNPRFSFLLNGGRSKWISALSGFRQGCPLSPYLFILCSQLLTKAFHRGGRSLGVQLIPNGERVSHLLYADDILVFAEASRVNASKVQEILEEYCLWTGQRVHNAKSAILVNKRCPRWKCRRLAKVLGFRLVESLEYLGLPLLMRKPVATDFSKILKNANDKINVWGKRHLSIAGRATLIRSALQTIPLYCMTLSGVPRGVLAAIDKIGRQFLWSKSGGSRGLHYVAWDDLCKPVEFGGLGFHSSVIWQSPLRARLAWDFIQRPGSLLNRMLSAKYGDDPWAERNERNTSVSWRIIQNGAVALRPILKWTVGNGKMIDIFRDVWILDRKMEQWPTFYHFDERADSRVCTLLDGDRGWDRETVLHSFGDVLGGRILDIPVGGEHAKDVPELIRVNRGATVTARAYAACIGEGSYQFGWFRKFRLHPRERIFWWRLFRDAIPTNAWLARRNLSDSDHCPWGCLVEENRGHCSVHCLKLKQVVGCLSSWGFHLPEPNSFEELICSLKGLARDNPALGRIQCYAVYQTWRARNALKHGRSYGTPKVIAATVLSQIPKTFSMPLLEQWCINQPIGLPINKLWCTPPPNWLKVNFDAALLPSNSAGLGMVVRDDLGRLIVASGKCLEHWDPIQAEMRAALAFAEVIEEWMYDRDGIIVEGDSSEAVQWLHEVHRPACGLHRTADGPDLSFFNKFRQVIFQHIPRLSNRPADFCAKHALCGNFTWHDVISPSVPSFFVELLREESDRV</sequence>
<dbReference type="GO" id="GO:0004523">
    <property type="term" value="F:RNA-DNA hybrid ribonuclease activity"/>
    <property type="evidence" value="ECO:0007669"/>
    <property type="project" value="InterPro"/>
</dbReference>
<accession>A0A2I0WPE3</accession>
<name>A0A2I0WPE3_9ASPA</name>
<dbReference type="Gene3D" id="3.60.10.10">
    <property type="entry name" value="Endonuclease/exonuclease/phosphatase"/>
    <property type="match status" value="1"/>
</dbReference>
<dbReference type="STRING" id="906689.A0A2I0WPE3"/>
<reference evidence="2 3" key="1">
    <citation type="journal article" date="2016" name="Sci. Rep.">
        <title>The Dendrobium catenatum Lindl. genome sequence provides insights into polysaccharide synthase, floral development and adaptive evolution.</title>
        <authorList>
            <person name="Zhang G.Q."/>
            <person name="Xu Q."/>
            <person name="Bian C."/>
            <person name="Tsai W.C."/>
            <person name="Yeh C.M."/>
            <person name="Liu K.W."/>
            <person name="Yoshida K."/>
            <person name="Zhang L.S."/>
            <person name="Chang S.B."/>
            <person name="Chen F."/>
            <person name="Shi Y."/>
            <person name="Su Y.Y."/>
            <person name="Zhang Y.Q."/>
            <person name="Chen L.J."/>
            <person name="Yin Y."/>
            <person name="Lin M."/>
            <person name="Huang H."/>
            <person name="Deng H."/>
            <person name="Wang Z.W."/>
            <person name="Zhu S.L."/>
            <person name="Zhao X."/>
            <person name="Deng C."/>
            <person name="Niu S.C."/>
            <person name="Huang J."/>
            <person name="Wang M."/>
            <person name="Liu G.H."/>
            <person name="Yang H.J."/>
            <person name="Xiao X.J."/>
            <person name="Hsiao Y.Y."/>
            <person name="Wu W.L."/>
            <person name="Chen Y.Y."/>
            <person name="Mitsuda N."/>
            <person name="Ohme-Takagi M."/>
            <person name="Luo Y.B."/>
            <person name="Van de Peer Y."/>
            <person name="Liu Z.J."/>
        </authorList>
    </citation>
    <scope>NUCLEOTIDE SEQUENCE [LARGE SCALE GENOMIC DNA]</scope>
    <source>
        <tissue evidence="2">The whole plant</tissue>
    </source>
</reference>
<dbReference type="PANTHER" id="PTHR33116:SF78">
    <property type="entry name" value="OS12G0587133 PROTEIN"/>
    <property type="match status" value="1"/>
</dbReference>
<dbReference type="EMBL" id="KZ502493">
    <property type="protein sequence ID" value="PKU77540.1"/>
    <property type="molecule type" value="Genomic_DNA"/>
</dbReference>
<reference evidence="2 3" key="2">
    <citation type="journal article" date="2017" name="Nature">
        <title>The Apostasia genome and the evolution of orchids.</title>
        <authorList>
            <person name="Zhang G.Q."/>
            <person name="Liu K.W."/>
            <person name="Li Z."/>
            <person name="Lohaus R."/>
            <person name="Hsiao Y.Y."/>
            <person name="Niu S.C."/>
            <person name="Wang J.Y."/>
            <person name="Lin Y.C."/>
            <person name="Xu Q."/>
            <person name="Chen L.J."/>
            <person name="Yoshida K."/>
            <person name="Fujiwara S."/>
            <person name="Wang Z.W."/>
            <person name="Zhang Y.Q."/>
            <person name="Mitsuda N."/>
            <person name="Wang M."/>
            <person name="Liu G.H."/>
            <person name="Pecoraro L."/>
            <person name="Huang H.X."/>
            <person name="Xiao X.J."/>
            <person name="Lin M."/>
            <person name="Wu X.Y."/>
            <person name="Wu W.L."/>
            <person name="Chen Y.Y."/>
            <person name="Chang S.B."/>
            <person name="Sakamoto S."/>
            <person name="Ohme-Takagi M."/>
            <person name="Yagi M."/>
            <person name="Zeng S.J."/>
            <person name="Shen C.Y."/>
            <person name="Yeh C.M."/>
            <person name="Luo Y.B."/>
            <person name="Tsai W.C."/>
            <person name="Van de Peer Y."/>
            <person name="Liu Z.J."/>
        </authorList>
    </citation>
    <scope>NUCLEOTIDE SEQUENCE [LARGE SCALE GENOMIC DNA]</scope>
    <source>
        <tissue evidence="2">The whole plant</tissue>
    </source>
</reference>
<organism evidence="2 3">
    <name type="scientific">Dendrobium catenatum</name>
    <dbReference type="NCBI Taxonomy" id="906689"/>
    <lineage>
        <taxon>Eukaryota</taxon>
        <taxon>Viridiplantae</taxon>
        <taxon>Streptophyta</taxon>
        <taxon>Embryophyta</taxon>
        <taxon>Tracheophyta</taxon>
        <taxon>Spermatophyta</taxon>
        <taxon>Magnoliopsida</taxon>
        <taxon>Liliopsida</taxon>
        <taxon>Asparagales</taxon>
        <taxon>Orchidaceae</taxon>
        <taxon>Epidendroideae</taxon>
        <taxon>Malaxideae</taxon>
        <taxon>Dendrobiinae</taxon>
        <taxon>Dendrobium</taxon>
    </lineage>
</organism>
<dbReference type="Pfam" id="PF13456">
    <property type="entry name" value="RVT_3"/>
    <property type="match status" value="1"/>
</dbReference>
<dbReference type="InterPro" id="IPR036397">
    <property type="entry name" value="RNaseH_sf"/>
</dbReference>
<dbReference type="InterPro" id="IPR012337">
    <property type="entry name" value="RNaseH-like_sf"/>
</dbReference>
<feature type="domain" description="Reverse transcriptase" evidence="1">
    <location>
        <begin position="482"/>
        <end position="759"/>
    </location>
</feature>
<dbReference type="Pfam" id="PF13966">
    <property type="entry name" value="zf-RVT"/>
    <property type="match status" value="1"/>
</dbReference>
<gene>
    <name evidence="2" type="ORF">MA16_Dca018035</name>
</gene>
<dbReference type="GO" id="GO:0003676">
    <property type="term" value="F:nucleic acid binding"/>
    <property type="evidence" value="ECO:0007669"/>
    <property type="project" value="InterPro"/>
</dbReference>
<evidence type="ECO:0000313" key="3">
    <source>
        <dbReference type="Proteomes" id="UP000233837"/>
    </source>
</evidence>
<dbReference type="Pfam" id="PF00078">
    <property type="entry name" value="RVT_1"/>
    <property type="match status" value="1"/>
</dbReference>